<dbReference type="SUPFAM" id="SSF54980">
    <property type="entry name" value="EF-G C-terminal domain-like"/>
    <property type="match status" value="1"/>
</dbReference>
<dbReference type="Pfam" id="PF01205">
    <property type="entry name" value="Impact_N"/>
    <property type="match status" value="1"/>
</dbReference>
<gene>
    <name evidence="4" type="ORF">GCM10023167_04920</name>
</gene>
<protein>
    <submittedName>
        <fullName evidence="4">YigZ family protein</fullName>
    </submittedName>
</protein>
<dbReference type="EMBL" id="BAABGL010000002">
    <property type="protein sequence ID" value="GAA4384350.1"/>
    <property type="molecule type" value="Genomic_DNA"/>
</dbReference>
<evidence type="ECO:0000313" key="5">
    <source>
        <dbReference type="Proteomes" id="UP001500642"/>
    </source>
</evidence>
<feature type="domain" description="Impact N-terminal" evidence="2">
    <location>
        <begin position="17"/>
        <end position="122"/>
    </location>
</feature>
<dbReference type="InterPro" id="IPR023582">
    <property type="entry name" value="Impact"/>
</dbReference>
<dbReference type="InterPro" id="IPR001498">
    <property type="entry name" value="Impact_N"/>
</dbReference>
<evidence type="ECO:0000313" key="4">
    <source>
        <dbReference type="EMBL" id="GAA4384350.1"/>
    </source>
</evidence>
<dbReference type="SUPFAM" id="SSF54211">
    <property type="entry name" value="Ribosomal protein S5 domain 2-like"/>
    <property type="match status" value="1"/>
</dbReference>
<dbReference type="InterPro" id="IPR015796">
    <property type="entry name" value="Impact_YigZ-like"/>
</dbReference>
<dbReference type="PROSITE" id="PS00910">
    <property type="entry name" value="UPF0029"/>
    <property type="match status" value="1"/>
</dbReference>
<dbReference type="InterPro" id="IPR020569">
    <property type="entry name" value="UPF0029_Impact_CS"/>
</dbReference>
<proteinExistence type="inferred from homology"/>
<dbReference type="InterPro" id="IPR035647">
    <property type="entry name" value="EFG_III/V"/>
</dbReference>
<dbReference type="Gene3D" id="3.30.230.30">
    <property type="entry name" value="Impact, N-terminal domain"/>
    <property type="match status" value="1"/>
</dbReference>
<evidence type="ECO:0000256" key="1">
    <source>
        <dbReference type="ARBA" id="ARBA00007665"/>
    </source>
</evidence>
<dbReference type="PANTHER" id="PTHR16301">
    <property type="entry name" value="IMPACT-RELATED"/>
    <property type="match status" value="1"/>
</dbReference>
<evidence type="ECO:0000259" key="2">
    <source>
        <dbReference type="Pfam" id="PF01205"/>
    </source>
</evidence>
<comment type="similarity">
    <text evidence="1">Belongs to the IMPACT family.</text>
</comment>
<dbReference type="InterPro" id="IPR020568">
    <property type="entry name" value="Ribosomal_Su5_D2-typ_SF"/>
</dbReference>
<dbReference type="InterPro" id="IPR015269">
    <property type="entry name" value="UPF0029_Impact_C"/>
</dbReference>
<accession>A0ABP8J459</accession>
<name>A0ABP8J459_9MICO</name>
<dbReference type="Proteomes" id="UP001500642">
    <property type="component" value="Unassembled WGS sequence"/>
</dbReference>
<evidence type="ECO:0000259" key="3">
    <source>
        <dbReference type="Pfam" id="PF09186"/>
    </source>
</evidence>
<organism evidence="4 5">
    <name type="scientific">Brevibacterium pityocampae</name>
    <dbReference type="NCBI Taxonomy" id="506594"/>
    <lineage>
        <taxon>Bacteria</taxon>
        <taxon>Bacillati</taxon>
        <taxon>Actinomycetota</taxon>
        <taxon>Actinomycetes</taxon>
        <taxon>Micrococcales</taxon>
        <taxon>Brevibacteriaceae</taxon>
        <taxon>Brevibacterium</taxon>
    </lineage>
</organism>
<feature type="domain" description="UPF0029" evidence="3">
    <location>
        <begin position="139"/>
        <end position="192"/>
    </location>
</feature>
<dbReference type="InterPro" id="IPR036956">
    <property type="entry name" value="Impact_N_sf"/>
</dbReference>
<dbReference type="Gene3D" id="3.30.70.240">
    <property type="match status" value="1"/>
</dbReference>
<dbReference type="RefSeq" id="WP_137318827.1">
    <property type="nucleotide sequence ID" value="NZ_BAABGL010000002.1"/>
</dbReference>
<reference evidence="5" key="1">
    <citation type="journal article" date="2019" name="Int. J. Syst. Evol. Microbiol.">
        <title>The Global Catalogue of Microorganisms (GCM) 10K type strain sequencing project: providing services to taxonomists for standard genome sequencing and annotation.</title>
        <authorList>
            <consortium name="The Broad Institute Genomics Platform"/>
            <consortium name="The Broad Institute Genome Sequencing Center for Infectious Disease"/>
            <person name="Wu L."/>
            <person name="Ma J."/>
        </authorList>
    </citation>
    <scope>NUCLEOTIDE SEQUENCE [LARGE SCALE GENOMIC DNA]</scope>
    <source>
        <strain evidence="5">JCM 17808</strain>
    </source>
</reference>
<dbReference type="NCBIfam" id="TIGR00257">
    <property type="entry name" value="IMPACT_YIGZ"/>
    <property type="match status" value="1"/>
</dbReference>
<comment type="caution">
    <text evidence="4">The sequence shown here is derived from an EMBL/GenBank/DDBJ whole genome shotgun (WGS) entry which is preliminary data.</text>
</comment>
<keyword evidence="5" id="KW-1185">Reference proteome</keyword>
<dbReference type="PANTHER" id="PTHR16301:SF20">
    <property type="entry name" value="IMPACT FAMILY MEMBER YIGZ"/>
    <property type="match status" value="1"/>
</dbReference>
<sequence>MGYEEPVGENTAEIEIKRSRFIARVAHAATEEAARAIVEEQRAAHPKARHHCTAFVLGPDGRTQRSSDDGEPAGTAGAPILEVVTGHGLTNVVAVVTRYFGGTKLGAGGLVRAYGAAASEALWELETVRRNLVVPVTAELDYAHAAQAQRLAEQAGWTVADSTWAETVTHRFAVPAGEVDACLAMLADVTAGTCAPEVGEAEYL</sequence>
<dbReference type="Pfam" id="PF09186">
    <property type="entry name" value="DUF1949"/>
    <property type="match status" value="1"/>
</dbReference>